<comment type="subunit">
    <text evidence="2">Homotetramer.</text>
</comment>
<feature type="compositionally biased region" description="Polar residues" evidence="4">
    <location>
        <begin position="126"/>
        <end position="154"/>
    </location>
</feature>
<sequence>MALSLNKVQLIGYVGGDPTTHVATSGTAITNFSLATGESWTDKNTGKRQERTEWHRVTCFGKIAEIIAQYAKKGSRIYVEGKNRTREWTDDQGIKRYTTEVVVDLSGQAIVLDPRGEGSDGVDARAQSQYESYMQNTSQDKATSSDGTHATETEPSFDDDMPF</sequence>
<dbReference type="InterPro" id="IPR012340">
    <property type="entry name" value="NA-bd_OB-fold"/>
</dbReference>
<dbReference type="PROSITE" id="PS50935">
    <property type="entry name" value="SSB"/>
    <property type="match status" value="1"/>
</dbReference>
<dbReference type="CDD" id="cd04496">
    <property type="entry name" value="SSB_OBF"/>
    <property type="match status" value="1"/>
</dbReference>
<dbReference type="Gene3D" id="2.40.50.140">
    <property type="entry name" value="Nucleic acid-binding proteins"/>
    <property type="match status" value="1"/>
</dbReference>
<dbReference type="InterPro" id="IPR000424">
    <property type="entry name" value="Primosome_PriB/ssb"/>
</dbReference>
<dbReference type="NCBIfam" id="TIGR00621">
    <property type="entry name" value="ssb"/>
    <property type="match status" value="1"/>
</dbReference>
<feature type="region of interest" description="Disordered" evidence="4">
    <location>
        <begin position="113"/>
        <end position="163"/>
    </location>
</feature>
<evidence type="ECO:0000256" key="4">
    <source>
        <dbReference type="SAM" id="MobiDB-lite"/>
    </source>
</evidence>
<protein>
    <recommendedName>
        <fullName evidence="2 3">Single-stranded DNA-binding protein</fullName>
        <shortName evidence="2">SSB</shortName>
    </recommendedName>
</protein>
<dbReference type="EMBL" id="JAXIVU010000002">
    <property type="protein sequence ID" value="MDY7218558.1"/>
    <property type="molecule type" value="Genomic_DNA"/>
</dbReference>
<comment type="caution">
    <text evidence="5">The sequence shown here is derived from an EMBL/GenBank/DDBJ whole genome shotgun (WGS) entry which is preliminary data.</text>
</comment>
<evidence type="ECO:0000256" key="3">
    <source>
        <dbReference type="PIRNR" id="PIRNR002070"/>
    </source>
</evidence>
<dbReference type="InterPro" id="IPR011344">
    <property type="entry name" value="ssDNA-bd"/>
</dbReference>
<reference evidence="5 6" key="1">
    <citation type="submission" date="2023-12" db="EMBL/GenBank/DDBJ databases">
        <title>Denitrificimonas halotolerans sp. nov.,a novel species isolated from landfill leachate.</title>
        <authorList>
            <person name="Wang S."/>
        </authorList>
    </citation>
    <scope>NUCLEOTIDE SEQUENCE [LARGE SCALE GENOMIC DNA]</scope>
    <source>
        <strain evidence="5 6">JX-1</strain>
    </source>
</reference>
<comment type="caution">
    <text evidence="2">Lacks conserved residue(s) required for the propagation of feature annotation.</text>
</comment>
<dbReference type="Proteomes" id="UP001294570">
    <property type="component" value="Unassembled WGS sequence"/>
</dbReference>
<evidence type="ECO:0000256" key="1">
    <source>
        <dbReference type="ARBA" id="ARBA00023125"/>
    </source>
</evidence>
<dbReference type="RefSeq" id="WP_321552647.1">
    <property type="nucleotide sequence ID" value="NZ_JAXIVU010000002.1"/>
</dbReference>
<dbReference type="Pfam" id="PF00436">
    <property type="entry name" value="SSB"/>
    <property type="match status" value="1"/>
</dbReference>
<evidence type="ECO:0000313" key="5">
    <source>
        <dbReference type="EMBL" id="MDY7218558.1"/>
    </source>
</evidence>
<keyword evidence="1 2" id="KW-0238">DNA-binding</keyword>
<evidence type="ECO:0000313" key="6">
    <source>
        <dbReference type="Proteomes" id="UP001294570"/>
    </source>
</evidence>
<dbReference type="PANTHER" id="PTHR10302:SF27">
    <property type="entry name" value="SINGLE-STRANDED DNA-BINDING PROTEIN"/>
    <property type="match status" value="1"/>
</dbReference>
<evidence type="ECO:0000256" key="2">
    <source>
        <dbReference type="HAMAP-Rule" id="MF_00984"/>
    </source>
</evidence>
<dbReference type="SUPFAM" id="SSF50249">
    <property type="entry name" value="Nucleic acid-binding proteins"/>
    <property type="match status" value="1"/>
</dbReference>
<dbReference type="PANTHER" id="PTHR10302">
    <property type="entry name" value="SINGLE-STRANDED DNA-BINDING PROTEIN"/>
    <property type="match status" value="1"/>
</dbReference>
<proteinExistence type="inferred from homology"/>
<organism evidence="5 6">
    <name type="scientific">Denitrificimonas halotolerans</name>
    <dbReference type="NCBI Taxonomy" id="3098930"/>
    <lineage>
        <taxon>Bacteria</taxon>
        <taxon>Pseudomonadati</taxon>
        <taxon>Pseudomonadota</taxon>
        <taxon>Gammaproteobacteria</taxon>
        <taxon>Pseudomonadales</taxon>
        <taxon>Pseudomonadaceae</taxon>
        <taxon>Denitrificimonas</taxon>
    </lineage>
</organism>
<dbReference type="PIRSF" id="PIRSF002070">
    <property type="entry name" value="SSB"/>
    <property type="match status" value="1"/>
</dbReference>
<keyword evidence="6" id="KW-1185">Reference proteome</keyword>
<gene>
    <name evidence="5" type="primary">ssb</name>
    <name evidence="5" type="ORF">TOI97_03040</name>
</gene>
<dbReference type="HAMAP" id="MF_00984">
    <property type="entry name" value="SSB"/>
    <property type="match status" value="1"/>
</dbReference>
<dbReference type="GO" id="GO:0003677">
    <property type="term" value="F:DNA binding"/>
    <property type="evidence" value="ECO:0007669"/>
    <property type="project" value="UniProtKB-KW"/>
</dbReference>
<accession>A0ABU5GNN8</accession>
<name>A0ABU5GNN8_9GAMM</name>